<feature type="transmembrane region" description="Helical" evidence="7">
    <location>
        <begin position="292"/>
        <end position="325"/>
    </location>
</feature>
<evidence type="ECO:0000256" key="2">
    <source>
        <dbReference type="ARBA" id="ARBA00022448"/>
    </source>
</evidence>
<dbReference type="InterPro" id="IPR006153">
    <property type="entry name" value="Cation/H_exchanger_TM"/>
</dbReference>
<evidence type="ECO:0000256" key="4">
    <source>
        <dbReference type="ARBA" id="ARBA00022989"/>
    </source>
</evidence>
<gene>
    <name evidence="9" type="ORF">F4559_002452</name>
</gene>
<name>A0A7W7T1Z8_9PSEU</name>
<feature type="transmembrane region" description="Helical" evidence="7">
    <location>
        <begin position="243"/>
        <end position="272"/>
    </location>
</feature>
<feature type="transmembrane region" description="Helical" evidence="7">
    <location>
        <begin position="102"/>
        <end position="124"/>
    </location>
</feature>
<dbReference type="Proteomes" id="UP000542674">
    <property type="component" value="Unassembled WGS sequence"/>
</dbReference>
<dbReference type="Gene3D" id="1.20.1530.20">
    <property type="match status" value="1"/>
</dbReference>
<evidence type="ECO:0000256" key="5">
    <source>
        <dbReference type="ARBA" id="ARBA00023065"/>
    </source>
</evidence>
<feature type="domain" description="Cation/H+ exchanger transmembrane" evidence="8">
    <location>
        <begin position="20"/>
        <end position="396"/>
    </location>
</feature>
<feature type="transmembrane region" description="Helical" evidence="7">
    <location>
        <begin position="136"/>
        <end position="159"/>
    </location>
</feature>
<evidence type="ECO:0000313" key="9">
    <source>
        <dbReference type="EMBL" id="MBB4965093.1"/>
    </source>
</evidence>
<dbReference type="Pfam" id="PF00999">
    <property type="entry name" value="Na_H_Exchanger"/>
    <property type="match status" value="1"/>
</dbReference>
<dbReference type="PANTHER" id="PTHR32468">
    <property type="entry name" value="CATION/H + ANTIPORTER"/>
    <property type="match status" value="1"/>
</dbReference>
<keyword evidence="10" id="KW-1185">Reference proteome</keyword>
<evidence type="ECO:0000256" key="6">
    <source>
        <dbReference type="ARBA" id="ARBA00023136"/>
    </source>
</evidence>
<organism evidence="9 10">
    <name type="scientific">Saccharothrix violaceirubra</name>
    <dbReference type="NCBI Taxonomy" id="413306"/>
    <lineage>
        <taxon>Bacteria</taxon>
        <taxon>Bacillati</taxon>
        <taxon>Actinomycetota</taxon>
        <taxon>Actinomycetes</taxon>
        <taxon>Pseudonocardiales</taxon>
        <taxon>Pseudonocardiaceae</taxon>
        <taxon>Saccharothrix</taxon>
    </lineage>
</organism>
<proteinExistence type="predicted"/>
<dbReference type="PANTHER" id="PTHR32468:SF0">
    <property type="entry name" value="K(+)_H(+) ANTIPORTER 1"/>
    <property type="match status" value="1"/>
</dbReference>
<feature type="transmembrane region" description="Helical" evidence="7">
    <location>
        <begin position="378"/>
        <end position="399"/>
    </location>
</feature>
<keyword evidence="4 7" id="KW-1133">Transmembrane helix</keyword>
<accession>A0A7W7T1Z8</accession>
<sequence length="418" mass="42753">MDISLSIAHAAVVLLVVVGLAALGRRLAAFVRQPPVVGEIVVGLAAGPVLVALVGRDVFAVLLPVDVRDVLKVVAEAALVLYLVGFTRELRIGPAAPDRRSAVLVSFGALVPPLLCGVGYALWLGTDEALRGRAPAPAFVVCVAVTLAITAVPVLARLLTERRLLDTPEGGLSMTAAVVVDCVGWLLLSLAVALSRGERGFFLVAMAVFGGGLVASVVIRLVLRGGVATRLCGRWPRVAALALGVLALVVGFGVHGLGLTAVFGAVLVGLAVPGGRDWDVPVRTVTRVGGPLLPVFFTSAGLTALTGTLGSLPVPATLLALGLAFVGKIGGGYLGTRMAGRDHRLSVRVGILLDTRGLTELVVLQVGHQAGILTPPVFLALLVMAVVTTALTGPLLSLVDRVPFRVGGISGKRDGLPG</sequence>
<reference evidence="9 10" key="1">
    <citation type="submission" date="2020-08" db="EMBL/GenBank/DDBJ databases">
        <title>Sequencing the genomes of 1000 actinobacteria strains.</title>
        <authorList>
            <person name="Klenk H.-P."/>
        </authorList>
    </citation>
    <scope>NUCLEOTIDE SEQUENCE [LARGE SCALE GENOMIC DNA]</scope>
    <source>
        <strain evidence="9 10">DSM 45084</strain>
    </source>
</reference>
<dbReference type="GO" id="GO:0016020">
    <property type="term" value="C:membrane"/>
    <property type="evidence" value="ECO:0007669"/>
    <property type="project" value="UniProtKB-SubCell"/>
</dbReference>
<evidence type="ECO:0000256" key="7">
    <source>
        <dbReference type="SAM" id="Phobius"/>
    </source>
</evidence>
<protein>
    <submittedName>
        <fullName evidence="9">Kef-type K+ transport system membrane component KefB</fullName>
    </submittedName>
</protein>
<dbReference type="GO" id="GO:0015297">
    <property type="term" value="F:antiporter activity"/>
    <property type="evidence" value="ECO:0007669"/>
    <property type="project" value="InterPro"/>
</dbReference>
<evidence type="ECO:0000256" key="3">
    <source>
        <dbReference type="ARBA" id="ARBA00022692"/>
    </source>
</evidence>
<evidence type="ECO:0000256" key="1">
    <source>
        <dbReference type="ARBA" id="ARBA00004141"/>
    </source>
</evidence>
<evidence type="ECO:0000313" key="10">
    <source>
        <dbReference type="Proteomes" id="UP000542674"/>
    </source>
</evidence>
<feature type="transmembrane region" description="Helical" evidence="7">
    <location>
        <begin position="200"/>
        <end position="223"/>
    </location>
</feature>
<dbReference type="RefSeq" id="WP_184668478.1">
    <property type="nucleotide sequence ID" value="NZ_BAABAI010000013.1"/>
</dbReference>
<keyword evidence="6 7" id="KW-0472">Membrane</keyword>
<keyword evidence="3 7" id="KW-0812">Transmembrane</keyword>
<comment type="caution">
    <text evidence="9">The sequence shown here is derived from an EMBL/GenBank/DDBJ whole genome shotgun (WGS) entry which is preliminary data.</text>
</comment>
<dbReference type="EMBL" id="JACHJS010000001">
    <property type="protein sequence ID" value="MBB4965093.1"/>
    <property type="molecule type" value="Genomic_DNA"/>
</dbReference>
<feature type="transmembrane region" description="Helical" evidence="7">
    <location>
        <begin position="36"/>
        <end position="55"/>
    </location>
</feature>
<feature type="transmembrane region" description="Helical" evidence="7">
    <location>
        <begin position="6"/>
        <end position="24"/>
    </location>
</feature>
<dbReference type="AlphaFoldDB" id="A0A7W7T1Z8"/>
<keyword evidence="5" id="KW-0406">Ion transport</keyword>
<feature type="transmembrane region" description="Helical" evidence="7">
    <location>
        <begin position="171"/>
        <end position="194"/>
    </location>
</feature>
<comment type="subcellular location">
    <subcellularLocation>
        <location evidence="1">Membrane</location>
        <topology evidence="1">Multi-pass membrane protein</topology>
    </subcellularLocation>
</comment>
<keyword evidence="2" id="KW-0813">Transport</keyword>
<dbReference type="InterPro" id="IPR038770">
    <property type="entry name" value="Na+/solute_symporter_sf"/>
</dbReference>
<dbReference type="GO" id="GO:1902600">
    <property type="term" value="P:proton transmembrane transport"/>
    <property type="evidence" value="ECO:0007669"/>
    <property type="project" value="InterPro"/>
</dbReference>
<dbReference type="InterPro" id="IPR050794">
    <property type="entry name" value="CPA2_transporter"/>
</dbReference>
<evidence type="ECO:0000259" key="8">
    <source>
        <dbReference type="Pfam" id="PF00999"/>
    </source>
</evidence>